<dbReference type="CDD" id="cd19359">
    <property type="entry name" value="TenA_C_Bt3146-like"/>
    <property type="match status" value="1"/>
</dbReference>
<evidence type="ECO:0000313" key="3">
    <source>
        <dbReference type="EMBL" id="KAJ7039977.1"/>
    </source>
</evidence>
<dbReference type="SUPFAM" id="SSF50370">
    <property type="entry name" value="Ricin B-like lectins"/>
    <property type="match status" value="1"/>
</dbReference>
<reference evidence="3" key="1">
    <citation type="submission" date="2023-03" db="EMBL/GenBank/DDBJ databases">
        <title>Massive genome expansion in bonnet fungi (Mycena s.s.) driven by repeated elements and novel gene families across ecological guilds.</title>
        <authorList>
            <consortium name="Lawrence Berkeley National Laboratory"/>
            <person name="Harder C.B."/>
            <person name="Miyauchi S."/>
            <person name="Viragh M."/>
            <person name="Kuo A."/>
            <person name="Thoen E."/>
            <person name="Andreopoulos B."/>
            <person name="Lu D."/>
            <person name="Skrede I."/>
            <person name="Drula E."/>
            <person name="Henrissat B."/>
            <person name="Morin E."/>
            <person name="Kohler A."/>
            <person name="Barry K."/>
            <person name="LaButti K."/>
            <person name="Morin E."/>
            <person name="Salamov A."/>
            <person name="Lipzen A."/>
            <person name="Mereny Z."/>
            <person name="Hegedus B."/>
            <person name="Baldrian P."/>
            <person name="Stursova M."/>
            <person name="Weitz H."/>
            <person name="Taylor A."/>
            <person name="Grigoriev I.V."/>
            <person name="Nagy L.G."/>
            <person name="Martin F."/>
            <person name="Kauserud H."/>
        </authorList>
    </citation>
    <scope>NUCLEOTIDE SEQUENCE</scope>
    <source>
        <strain evidence="3">CBHHK200</strain>
    </source>
</reference>
<sequence>MSQPGNDLREVIISLATAALQAAETDAARTGQLIFRDEWKPTPRTRSSTTQPPSTAWQWSDFVNMLELGRSETENPPSSSSSRTTAPAPESAPESASASTPSTASRPPLAAARPTSSAGPVSRASLETLPEEDAVGKLLRGNDDVFDRLINHPFPQMLGDGTASLDGFRYYMIQDTLYLETCARLKMAAAAWSDSFTDIKNFLPRHMSSLEYVRKSKEILISMLGVPEDIIDTTPRSKNLDASEKFYRDSIQKEDAFFAYYIVLLPCVLSYWRIAERLMKDPSTVRSAVYHPAWIEVNYDGSSADKYIDFINANIMAKGGVDRWNSVFRIACLLEADLFNTGLNAGLHAPTPYQIIPNGTYSMHNSFMKNVMLTIQNVKGSDAGSSIVGMNKPCGNNERWHVTATKSGYTFRNLGTGLYLGISPESVGKDRRILQAGVKPYYWWINPASSRPAQGSTVYQIYDSVNLRYTLHADIELLSNTASTNYTPIIAHENSQVSCQMWSFDLGDCGEGDTTSDSRIASMNGGGVPGPTLTMAEFCRQYRLSDTIRDLLLADRPVTLGALLKVLDTSLREAGFEDAYIAELKRNLREFLSAQISGRGGAAAEPHTVLPGETPHRAPVGLDSEPDPGEQIRNVIPRSSIRGGKWRPHRAPVGFDSEPDPEIRIVMARSSVRGGKWRPHRAPVGFDSEPDPENRNVMARSSGPGGKGRPHRAPVGFDSEPDPEIRNVMARSSVPGGKWRSHGAPVGFDMEVSQSPGGIGQ</sequence>
<dbReference type="InterPro" id="IPR004305">
    <property type="entry name" value="Thiaminase-2/PQQC"/>
</dbReference>
<dbReference type="InterPro" id="IPR016084">
    <property type="entry name" value="Haem_Oase-like_multi-hlx"/>
</dbReference>
<dbReference type="Gene3D" id="2.80.10.50">
    <property type="match status" value="1"/>
</dbReference>
<comment type="caution">
    <text evidence="3">The sequence shown here is derived from an EMBL/GenBank/DDBJ whole genome shotgun (WGS) entry which is preliminary data.</text>
</comment>
<feature type="compositionally biased region" description="Polar residues" evidence="1">
    <location>
        <begin position="752"/>
        <end position="761"/>
    </location>
</feature>
<feature type="region of interest" description="Disordered" evidence="1">
    <location>
        <begin position="675"/>
        <end position="761"/>
    </location>
</feature>
<protein>
    <recommendedName>
        <fullName evidence="2">Thiaminase-2/PQQC domain-containing protein</fullName>
    </recommendedName>
</protein>
<dbReference type="Gene3D" id="1.20.910.10">
    <property type="entry name" value="Heme oxygenase-like"/>
    <property type="match status" value="1"/>
</dbReference>
<accession>A0AAD6T6E5</accession>
<gene>
    <name evidence="3" type="ORF">C8F04DRAFT_1391981</name>
</gene>
<proteinExistence type="predicted"/>
<organism evidence="3 4">
    <name type="scientific">Mycena alexandri</name>
    <dbReference type="NCBI Taxonomy" id="1745969"/>
    <lineage>
        <taxon>Eukaryota</taxon>
        <taxon>Fungi</taxon>
        <taxon>Dikarya</taxon>
        <taxon>Basidiomycota</taxon>
        <taxon>Agaricomycotina</taxon>
        <taxon>Agaricomycetes</taxon>
        <taxon>Agaricomycetidae</taxon>
        <taxon>Agaricales</taxon>
        <taxon>Marasmiineae</taxon>
        <taxon>Mycenaceae</taxon>
        <taxon>Mycena</taxon>
    </lineage>
</organism>
<evidence type="ECO:0000256" key="1">
    <source>
        <dbReference type="SAM" id="MobiDB-lite"/>
    </source>
</evidence>
<dbReference type="SUPFAM" id="SSF48613">
    <property type="entry name" value="Heme oxygenase-like"/>
    <property type="match status" value="1"/>
</dbReference>
<dbReference type="InterPro" id="IPR035992">
    <property type="entry name" value="Ricin_B-like_lectins"/>
</dbReference>
<dbReference type="GO" id="GO:0006772">
    <property type="term" value="P:thiamine metabolic process"/>
    <property type="evidence" value="ECO:0007669"/>
    <property type="project" value="UniProtKB-ARBA"/>
</dbReference>
<evidence type="ECO:0000259" key="2">
    <source>
        <dbReference type="Pfam" id="PF03070"/>
    </source>
</evidence>
<dbReference type="Pfam" id="PF03070">
    <property type="entry name" value="TENA_THI-4"/>
    <property type="match status" value="1"/>
</dbReference>
<feature type="compositionally biased region" description="Low complexity" evidence="1">
    <location>
        <begin position="42"/>
        <end position="55"/>
    </location>
</feature>
<dbReference type="EMBL" id="JARJCM010000024">
    <property type="protein sequence ID" value="KAJ7039977.1"/>
    <property type="molecule type" value="Genomic_DNA"/>
</dbReference>
<feature type="region of interest" description="Disordered" evidence="1">
    <location>
        <begin position="34"/>
        <end position="129"/>
    </location>
</feature>
<dbReference type="AlphaFoldDB" id="A0AAD6T6E5"/>
<name>A0AAD6T6E5_9AGAR</name>
<evidence type="ECO:0000313" key="4">
    <source>
        <dbReference type="Proteomes" id="UP001218188"/>
    </source>
</evidence>
<dbReference type="Proteomes" id="UP001218188">
    <property type="component" value="Unassembled WGS sequence"/>
</dbReference>
<feature type="domain" description="Thiaminase-2/PQQC" evidence="2">
    <location>
        <begin position="147"/>
        <end position="296"/>
    </location>
</feature>
<feature type="compositionally biased region" description="Low complexity" evidence="1">
    <location>
        <begin position="74"/>
        <end position="118"/>
    </location>
</feature>
<keyword evidence="4" id="KW-1185">Reference proteome</keyword>